<dbReference type="PROSITE" id="PS51257">
    <property type="entry name" value="PROKAR_LIPOPROTEIN"/>
    <property type="match status" value="1"/>
</dbReference>
<keyword evidence="3" id="KW-1185">Reference proteome</keyword>
<evidence type="ECO:0000256" key="1">
    <source>
        <dbReference type="SAM" id="SignalP"/>
    </source>
</evidence>
<organism evidence="2 3">
    <name type="scientific">Bacillus bruguierae</name>
    <dbReference type="NCBI Taxonomy" id="3127667"/>
    <lineage>
        <taxon>Bacteria</taxon>
        <taxon>Bacillati</taxon>
        <taxon>Bacillota</taxon>
        <taxon>Bacilli</taxon>
        <taxon>Bacillales</taxon>
        <taxon>Bacillaceae</taxon>
        <taxon>Bacillus</taxon>
    </lineage>
</organism>
<feature type="signal peptide" evidence="1">
    <location>
        <begin position="1"/>
        <end position="23"/>
    </location>
</feature>
<reference evidence="2 3" key="1">
    <citation type="submission" date="2024-01" db="EMBL/GenBank/DDBJ databases">
        <title>Seven novel Bacillus-like species.</title>
        <authorList>
            <person name="Liu G."/>
        </authorList>
    </citation>
    <scope>NUCLEOTIDE SEQUENCE [LARGE SCALE GENOMIC DNA]</scope>
    <source>
        <strain evidence="2 3">FJAT-51639</strain>
    </source>
</reference>
<evidence type="ECO:0000313" key="3">
    <source>
        <dbReference type="Proteomes" id="UP001372526"/>
    </source>
</evidence>
<keyword evidence="1" id="KW-0732">Signal</keyword>
<comment type="caution">
    <text evidence="2">The sequence shown here is derived from an EMBL/GenBank/DDBJ whole genome shotgun (WGS) entry which is preliminary data.</text>
</comment>
<evidence type="ECO:0008006" key="4">
    <source>
        <dbReference type="Google" id="ProtNLM"/>
    </source>
</evidence>
<sequence>MKRMKNVMLLVVCFLFLSGCNYENEKEVKTYFKEKYGIDVIVTDWEEIHSGNMGHVYHTVQVKDNKNIQFRVEVDGVFYSTIIGDEYKDGKNAYEAYKKFKPTLKEIEKLGFSKFEEENTIQYITEHIEEYLNNNLLLTLKMNNKIDYSQFESTELDRFFALLQLIQRNNKKITELNLKDNTGEHTIFYYKKIQKNPTKEDLLLAMKNASRDYWTYLIQTQVHDKIKEIQNERFIFKEITCSYTKNGDCPEYNVTLDFNDGMLQYKNNPNLIQDLTKVATWVKEELHNKQFNINLTYKEGTKWEGRMSSEDMEKSNSVEDYMKEYFLEK</sequence>
<dbReference type="Proteomes" id="UP001372526">
    <property type="component" value="Unassembled WGS sequence"/>
</dbReference>
<dbReference type="RefSeq" id="WP_336472363.1">
    <property type="nucleotide sequence ID" value="NZ_JBAWSX010000004.1"/>
</dbReference>
<name>A0ABU8FGA1_9BACI</name>
<proteinExistence type="predicted"/>
<accession>A0ABU8FGA1</accession>
<feature type="chain" id="PRO_5046002191" description="Lipoprotein" evidence="1">
    <location>
        <begin position="24"/>
        <end position="329"/>
    </location>
</feature>
<protein>
    <recommendedName>
        <fullName evidence="4">Lipoprotein</fullName>
    </recommendedName>
</protein>
<dbReference type="EMBL" id="JBAWSX010000004">
    <property type="protein sequence ID" value="MEI4801716.1"/>
    <property type="molecule type" value="Genomic_DNA"/>
</dbReference>
<gene>
    <name evidence="2" type="ORF">WAZ07_10310</name>
</gene>
<evidence type="ECO:0000313" key="2">
    <source>
        <dbReference type="EMBL" id="MEI4801716.1"/>
    </source>
</evidence>